<evidence type="ECO:0000256" key="3">
    <source>
        <dbReference type="ARBA" id="ARBA00023163"/>
    </source>
</evidence>
<dbReference type="AlphaFoldDB" id="A0A517QPI4"/>
<dbReference type="SUPFAM" id="SSF48008">
    <property type="entry name" value="GntR ligand-binding domain-like"/>
    <property type="match status" value="1"/>
</dbReference>
<dbReference type="InterPro" id="IPR036388">
    <property type="entry name" value="WH-like_DNA-bd_sf"/>
</dbReference>
<dbReference type="Proteomes" id="UP000315724">
    <property type="component" value="Chromosome"/>
</dbReference>
<dbReference type="EMBL" id="CP036267">
    <property type="protein sequence ID" value="QDT33550.1"/>
    <property type="molecule type" value="Genomic_DNA"/>
</dbReference>
<evidence type="ECO:0000259" key="5">
    <source>
        <dbReference type="SMART" id="SM00895"/>
    </source>
</evidence>
<evidence type="ECO:0000256" key="2">
    <source>
        <dbReference type="ARBA" id="ARBA00023125"/>
    </source>
</evidence>
<dbReference type="Gene3D" id="1.10.10.10">
    <property type="entry name" value="Winged helix-like DNA-binding domain superfamily/Winged helix DNA-binding domain"/>
    <property type="match status" value="2"/>
</dbReference>
<evidence type="ECO:0000313" key="6">
    <source>
        <dbReference type="EMBL" id="QDT33550.1"/>
    </source>
</evidence>
<keyword evidence="1" id="KW-0805">Transcription regulation</keyword>
<name>A0A517QPI4_9PLAN</name>
<evidence type="ECO:0000313" key="7">
    <source>
        <dbReference type="Proteomes" id="UP000315724"/>
    </source>
</evidence>
<keyword evidence="7" id="KW-1185">Reference proteome</keyword>
<dbReference type="KEGG" id="tpol:Mal48_28030"/>
<reference evidence="6 7" key="1">
    <citation type="submission" date="2019-02" db="EMBL/GenBank/DDBJ databases">
        <title>Deep-cultivation of Planctomycetes and their phenomic and genomic characterization uncovers novel biology.</title>
        <authorList>
            <person name="Wiegand S."/>
            <person name="Jogler M."/>
            <person name="Boedeker C."/>
            <person name="Pinto D."/>
            <person name="Vollmers J."/>
            <person name="Rivas-Marin E."/>
            <person name="Kohn T."/>
            <person name="Peeters S.H."/>
            <person name="Heuer A."/>
            <person name="Rast P."/>
            <person name="Oberbeckmann S."/>
            <person name="Bunk B."/>
            <person name="Jeske O."/>
            <person name="Meyerdierks A."/>
            <person name="Storesund J.E."/>
            <person name="Kallscheuer N."/>
            <person name="Luecker S."/>
            <person name="Lage O.M."/>
            <person name="Pohl T."/>
            <person name="Merkel B.J."/>
            <person name="Hornburger P."/>
            <person name="Mueller R.-W."/>
            <person name="Bruemmer F."/>
            <person name="Labrenz M."/>
            <person name="Spormann A.M."/>
            <person name="Op den Camp H."/>
            <person name="Overmann J."/>
            <person name="Amann R."/>
            <person name="Jetten M.S.M."/>
            <person name="Mascher T."/>
            <person name="Medema M.H."/>
            <person name="Devos D.P."/>
            <person name="Kaster A.-K."/>
            <person name="Ovreas L."/>
            <person name="Rohde M."/>
            <person name="Galperin M.Y."/>
            <person name="Jogler C."/>
        </authorList>
    </citation>
    <scope>NUCLEOTIDE SEQUENCE [LARGE SCALE GENOMIC DNA]</scope>
    <source>
        <strain evidence="6 7">Mal48</strain>
    </source>
</reference>
<evidence type="ECO:0000256" key="4">
    <source>
        <dbReference type="SAM" id="MobiDB-lite"/>
    </source>
</evidence>
<gene>
    <name evidence="6" type="primary">yjjM</name>
    <name evidence="6" type="ORF">Mal48_28030</name>
</gene>
<organism evidence="6 7">
    <name type="scientific">Thalassoglobus polymorphus</name>
    <dbReference type="NCBI Taxonomy" id="2527994"/>
    <lineage>
        <taxon>Bacteria</taxon>
        <taxon>Pseudomonadati</taxon>
        <taxon>Planctomycetota</taxon>
        <taxon>Planctomycetia</taxon>
        <taxon>Planctomycetales</taxon>
        <taxon>Planctomycetaceae</taxon>
        <taxon>Thalassoglobus</taxon>
    </lineage>
</organism>
<evidence type="ECO:0000256" key="1">
    <source>
        <dbReference type="ARBA" id="ARBA00023015"/>
    </source>
</evidence>
<feature type="region of interest" description="Disordered" evidence="4">
    <location>
        <begin position="57"/>
        <end position="84"/>
    </location>
</feature>
<sequence>MAMYIKDDLAAHLQSGCQLPVQLTLGSLAEHYQVSFTPVRAAVAELIDEGLLKKGPNKRLVATPQQSSEDSGDSEPLLPEPPRDPYQKIASDLVRLSLRGQPIYLREEATAEKYDISRSAIRNILHRLAGEGILNHIPRRGWRLQPFRQDDLQAYIEIREVLELKALELARPKFETKELQRILQANTPGNSTTQPLTVDESLHDYFISLSGNTYIQDFFDRQGRYYRLLFEWEDHDNDVALETMRQHREIITALLDKKWARACKALSHHILNNHPILSQIERTASAARPVSAAKNLAVKQRPPGRKPRDQKSKA</sequence>
<feature type="region of interest" description="Disordered" evidence="4">
    <location>
        <begin position="291"/>
        <end position="314"/>
    </location>
</feature>
<dbReference type="InterPro" id="IPR011711">
    <property type="entry name" value="GntR_C"/>
</dbReference>
<dbReference type="InterPro" id="IPR008920">
    <property type="entry name" value="TF_FadR/GntR_C"/>
</dbReference>
<dbReference type="PANTHER" id="PTHR43537:SF24">
    <property type="entry name" value="GLUCONATE OPERON TRANSCRIPTIONAL REPRESSOR"/>
    <property type="match status" value="1"/>
</dbReference>
<dbReference type="PANTHER" id="PTHR43537">
    <property type="entry name" value="TRANSCRIPTIONAL REGULATOR, GNTR FAMILY"/>
    <property type="match status" value="1"/>
</dbReference>
<protein>
    <submittedName>
        <fullName evidence="6">Putative HTH-type transcriptional regulator YjjM</fullName>
    </submittedName>
</protein>
<feature type="domain" description="GntR C-terminal" evidence="5">
    <location>
        <begin position="154"/>
        <end position="272"/>
    </location>
</feature>
<accession>A0A517QPI4</accession>
<dbReference type="GO" id="GO:0003677">
    <property type="term" value="F:DNA binding"/>
    <property type="evidence" value="ECO:0007669"/>
    <property type="project" value="UniProtKB-KW"/>
</dbReference>
<keyword evidence="2" id="KW-0238">DNA-binding</keyword>
<dbReference type="SUPFAM" id="SSF46785">
    <property type="entry name" value="Winged helix' DNA-binding domain"/>
    <property type="match status" value="2"/>
</dbReference>
<keyword evidence="3" id="KW-0804">Transcription</keyword>
<proteinExistence type="predicted"/>
<dbReference type="Gene3D" id="1.20.120.530">
    <property type="entry name" value="GntR ligand-binding domain-like"/>
    <property type="match status" value="1"/>
</dbReference>
<dbReference type="Pfam" id="PF07729">
    <property type="entry name" value="FCD"/>
    <property type="match status" value="1"/>
</dbReference>
<dbReference type="InterPro" id="IPR036390">
    <property type="entry name" value="WH_DNA-bd_sf"/>
</dbReference>
<dbReference type="SMART" id="SM00895">
    <property type="entry name" value="FCD"/>
    <property type="match status" value="1"/>
</dbReference>